<dbReference type="OrthoDB" id="359414at2"/>
<sequence length="170" mass="19164">MARRFLTLVFGMFIDSIRSDDWPHIVAIQAQVYTEFEPERLCVLQQKWQLSPETCFVVRNELGQALAYLLSHPWQGDSPPHLDQTLSTELVKGDCLYLHDLAVSPTLKGQGAGKALFAALLNAADEFSKMQLIAVQNASSYWQKHQFIRLKSAPTCYGSGAQLMERVLNH</sequence>
<proteinExistence type="predicted"/>
<dbReference type="GO" id="GO:0016747">
    <property type="term" value="F:acyltransferase activity, transferring groups other than amino-acyl groups"/>
    <property type="evidence" value="ECO:0007669"/>
    <property type="project" value="InterPro"/>
</dbReference>
<gene>
    <name evidence="2" type="ORF">FCL42_02655</name>
</gene>
<evidence type="ECO:0000313" key="3">
    <source>
        <dbReference type="Proteomes" id="UP000305675"/>
    </source>
</evidence>
<evidence type="ECO:0000259" key="1">
    <source>
        <dbReference type="PROSITE" id="PS51186"/>
    </source>
</evidence>
<evidence type="ECO:0000313" key="2">
    <source>
        <dbReference type="EMBL" id="TKB58667.1"/>
    </source>
</evidence>
<dbReference type="EMBL" id="SWCJ01000001">
    <property type="protein sequence ID" value="TKB58667.1"/>
    <property type="molecule type" value="Genomic_DNA"/>
</dbReference>
<dbReference type="Gene3D" id="3.40.630.30">
    <property type="match status" value="1"/>
</dbReference>
<keyword evidence="3" id="KW-1185">Reference proteome</keyword>
<dbReference type="InterPro" id="IPR000182">
    <property type="entry name" value="GNAT_dom"/>
</dbReference>
<reference evidence="2 3" key="1">
    <citation type="submission" date="2019-04" db="EMBL/GenBank/DDBJ databases">
        <authorList>
            <person name="Hwang J.C."/>
        </authorList>
    </citation>
    <scope>NUCLEOTIDE SEQUENCE [LARGE SCALE GENOMIC DNA]</scope>
    <source>
        <strain evidence="2 3">IMCC35002</strain>
    </source>
</reference>
<accession>A0A4U1BSJ5</accession>
<keyword evidence="2" id="KW-0808">Transferase</keyword>
<organism evidence="2 3">
    <name type="scientific">Ferrimonas aestuarii</name>
    <dbReference type="NCBI Taxonomy" id="2569539"/>
    <lineage>
        <taxon>Bacteria</taxon>
        <taxon>Pseudomonadati</taxon>
        <taxon>Pseudomonadota</taxon>
        <taxon>Gammaproteobacteria</taxon>
        <taxon>Alteromonadales</taxon>
        <taxon>Ferrimonadaceae</taxon>
        <taxon>Ferrimonas</taxon>
    </lineage>
</organism>
<dbReference type="AlphaFoldDB" id="A0A4U1BSJ5"/>
<name>A0A4U1BSJ5_9GAMM</name>
<comment type="caution">
    <text evidence="2">The sequence shown here is derived from an EMBL/GenBank/DDBJ whole genome shotgun (WGS) entry which is preliminary data.</text>
</comment>
<dbReference type="PROSITE" id="PS51186">
    <property type="entry name" value="GNAT"/>
    <property type="match status" value="1"/>
</dbReference>
<protein>
    <submittedName>
        <fullName evidence="2">GNAT family N-acetyltransferase</fullName>
    </submittedName>
</protein>
<dbReference type="SUPFAM" id="SSF55729">
    <property type="entry name" value="Acyl-CoA N-acyltransferases (Nat)"/>
    <property type="match status" value="1"/>
</dbReference>
<dbReference type="Proteomes" id="UP000305675">
    <property type="component" value="Unassembled WGS sequence"/>
</dbReference>
<dbReference type="Pfam" id="PF00583">
    <property type="entry name" value="Acetyltransf_1"/>
    <property type="match status" value="1"/>
</dbReference>
<feature type="domain" description="N-acetyltransferase" evidence="1">
    <location>
        <begin position="12"/>
        <end position="169"/>
    </location>
</feature>
<dbReference type="InterPro" id="IPR016181">
    <property type="entry name" value="Acyl_CoA_acyltransferase"/>
</dbReference>